<organism evidence="2 3">
    <name type="scientific">Stentor coeruleus</name>
    <dbReference type="NCBI Taxonomy" id="5963"/>
    <lineage>
        <taxon>Eukaryota</taxon>
        <taxon>Sar</taxon>
        <taxon>Alveolata</taxon>
        <taxon>Ciliophora</taxon>
        <taxon>Postciliodesmatophora</taxon>
        <taxon>Heterotrichea</taxon>
        <taxon>Heterotrichida</taxon>
        <taxon>Stentoridae</taxon>
        <taxon>Stentor</taxon>
    </lineage>
</organism>
<keyword evidence="3" id="KW-1185">Reference proteome</keyword>
<name>A0A1R2CAE7_9CILI</name>
<dbReference type="Proteomes" id="UP000187209">
    <property type="component" value="Unassembled WGS sequence"/>
</dbReference>
<sequence length="274" mass="31428">MYIGPWQEYKLAQVLKLKNDLYEGKSAKLSTEALQKHDTINKPLKNSHISTPSTRSFSSEPIQKPYPTFDLDVYYKQWKKVESIMAMSEAPARKPPLPVQSGVRKRQGKSIQEKRVNKMRQLYGIGIPEQQPGTPKKSDVIRAQLPPLPPSPNDKNKKSFTDKIKNDIKTSETISLSEKLNKKNVYEEDKKDSKINKNENRKEKLIEGLWSLKIENTDEVKGKDKFSNMNNHHELDVIEESFNQEGVDGLLQWVENLPEEISGSQMMSSKGFIL</sequence>
<gene>
    <name evidence="2" type="ORF">SteCoe_12643</name>
</gene>
<reference evidence="2 3" key="1">
    <citation type="submission" date="2016-11" db="EMBL/GenBank/DDBJ databases">
        <title>The macronuclear genome of Stentor coeruleus: a giant cell with tiny introns.</title>
        <authorList>
            <person name="Slabodnick M."/>
            <person name="Ruby J.G."/>
            <person name="Reiff S.B."/>
            <person name="Swart E.C."/>
            <person name="Gosai S."/>
            <person name="Prabakaran S."/>
            <person name="Witkowska E."/>
            <person name="Larue G.E."/>
            <person name="Fisher S."/>
            <person name="Freeman R.M."/>
            <person name="Gunawardena J."/>
            <person name="Chu W."/>
            <person name="Stover N.A."/>
            <person name="Gregory B.D."/>
            <person name="Nowacki M."/>
            <person name="Derisi J."/>
            <person name="Roy S.W."/>
            <person name="Marshall W.F."/>
            <person name="Sood P."/>
        </authorList>
    </citation>
    <scope>NUCLEOTIDE SEQUENCE [LARGE SCALE GENOMIC DNA]</scope>
    <source>
        <strain evidence="2">WM001</strain>
    </source>
</reference>
<evidence type="ECO:0000313" key="3">
    <source>
        <dbReference type="Proteomes" id="UP000187209"/>
    </source>
</evidence>
<feature type="compositionally biased region" description="Basic and acidic residues" evidence="1">
    <location>
        <begin position="154"/>
        <end position="164"/>
    </location>
</feature>
<accession>A0A1R2CAE7</accession>
<evidence type="ECO:0000313" key="2">
    <source>
        <dbReference type="EMBL" id="OMJ85940.1"/>
    </source>
</evidence>
<evidence type="ECO:0000256" key="1">
    <source>
        <dbReference type="SAM" id="MobiDB-lite"/>
    </source>
</evidence>
<dbReference type="AlphaFoldDB" id="A0A1R2CAE7"/>
<feature type="region of interest" description="Disordered" evidence="1">
    <location>
        <begin position="89"/>
        <end position="113"/>
    </location>
</feature>
<comment type="caution">
    <text evidence="2">The sequence shown here is derived from an EMBL/GenBank/DDBJ whole genome shotgun (WGS) entry which is preliminary data.</text>
</comment>
<dbReference type="EMBL" id="MPUH01000221">
    <property type="protein sequence ID" value="OMJ85940.1"/>
    <property type="molecule type" value="Genomic_DNA"/>
</dbReference>
<feature type="region of interest" description="Disordered" evidence="1">
    <location>
        <begin position="126"/>
        <end position="164"/>
    </location>
</feature>
<protein>
    <submittedName>
        <fullName evidence="2">Uncharacterized protein</fullName>
    </submittedName>
</protein>
<proteinExistence type="predicted"/>